<keyword evidence="1" id="KW-0472">Membrane</keyword>
<dbReference type="AlphaFoldDB" id="A0A1H6HJW2"/>
<feature type="transmembrane region" description="Helical" evidence="1">
    <location>
        <begin position="46"/>
        <end position="64"/>
    </location>
</feature>
<keyword evidence="1" id="KW-1133">Transmembrane helix</keyword>
<sequence length="148" mass="17220">MFSEHRFFIPKLKFEMKFQFSLKYLLLTLFIFLVEVLIATKLSHIFFVRAYLGDVIVVMLLYTFVKSFIKVNNEKLILGILIFSFLIEFAQYFNIAEKLGFQKGSLMYIVIGNSFSWIDNLCYAVGCLLLYIFVKMTNNDGLTSTPNA</sequence>
<evidence type="ECO:0000256" key="1">
    <source>
        <dbReference type="SAM" id="Phobius"/>
    </source>
</evidence>
<reference evidence="2 3" key="1">
    <citation type="submission" date="2016-10" db="EMBL/GenBank/DDBJ databases">
        <authorList>
            <person name="de Groot N.N."/>
        </authorList>
    </citation>
    <scope>NUCLEOTIDE SEQUENCE [LARGE SCALE GENOMIC DNA]</scope>
    <source>
        <strain evidence="2 3">DSM 23031</strain>
    </source>
</reference>
<dbReference type="EMBL" id="FNWQ01000003">
    <property type="protein sequence ID" value="SEH35422.1"/>
    <property type="molecule type" value="Genomic_DNA"/>
</dbReference>
<evidence type="ECO:0000313" key="2">
    <source>
        <dbReference type="EMBL" id="SEH35422.1"/>
    </source>
</evidence>
<keyword evidence="1" id="KW-0812">Transmembrane</keyword>
<name>A0A1H6HJW2_CHRCI</name>
<accession>A0A1H6HJW2</accession>
<feature type="transmembrane region" description="Helical" evidence="1">
    <location>
        <begin position="76"/>
        <end position="95"/>
    </location>
</feature>
<protein>
    <recommendedName>
        <fullName evidence="4">DUF2809 domain-containing protein</fullName>
    </recommendedName>
</protein>
<proteinExistence type="predicted"/>
<organism evidence="2 3">
    <name type="scientific">Chryseobacterium culicis</name>
    <dbReference type="NCBI Taxonomy" id="680127"/>
    <lineage>
        <taxon>Bacteria</taxon>
        <taxon>Pseudomonadati</taxon>
        <taxon>Bacteroidota</taxon>
        <taxon>Flavobacteriia</taxon>
        <taxon>Flavobacteriales</taxon>
        <taxon>Weeksellaceae</taxon>
        <taxon>Chryseobacterium group</taxon>
        <taxon>Chryseobacterium</taxon>
    </lineage>
</organism>
<evidence type="ECO:0000313" key="3">
    <source>
        <dbReference type="Proteomes" id="UP000198561"/>
    </source>
</evidence>
<dbReference type="InterPro" id="IPR021257">
    <property type="entry name" value="DUF2809"/>
</dbReference>
<feature type="transmembrane region" description="Helical" evidence="1">
    <location>
        <begin position="21"/>
        <end position="40"/>
    </location>
</feature>
<dbReference type="STRING" id="680127.SAMN05421593_3015"/>
<dbReference type="Proteomes" id="UP000198561">
    <property type="component" value="Unassembled WGS sequence"/>
</dbReference>
<evidence type="ECO:0008006" key="4">
    <source>
        <dbReference type="Google" id="ProtNLM"/>
    </source>
</evidence>
<feature type="transmembrane region" description="Helical" evidence="1">
    <location>
        <begin position="115"/>
        <end position="134"/>
    </location>
</feature>
<gene>
    <name evidence="2" type="ORF">SAMN05421593_3015</name>
</gene>
<dbReference type="Pfam" id="PF10990">
    <property type="entry name" value="DUF2809"/>
    <property type="match status" value="1"/>
</dbReference>